<dbReference type="AlphaFoldDB" id="A0A0E9UCC4"/>
<reference evidence="1" key="2">
    <citation type="journal article" date="2015" name="Fish Shellfish Immunol.">
        <title>Early steps in the European eel (Anguilla anguilla)-Vibrio vulnificus interaction in the gills: Role of the RtxA13 toxin.</title>
        <authorList>
            <person name="Callol A."/>
            <person name="Pajuelo D."/>
            <person name="Ebbesson L."/>
            <person name="Teles M."/>
            <person name="MacKenzie S."/>
            <person name="Amaro C."/>
        </authorList>
    </citation>
    <scope>NUCLEOTIDE SEQUENCE</scope>
</reference>
<organism evidence="1">
    <name type="scientific">Anguilla anguilla</name>
    <name type="common">European freshwater eel</name>
    <name type="synonym">Muraena anguilla</name>
    <dbReference type="NCBI Taxonomy" id="7936"/>
    <lineage>
        <taxon>Eukaryota</taxon>
        <taxon>Metazoa</taxon>
        <taxon>Chordata</taxon>
        <taxon>Craniata</taxon>
        <taxon>Vertebrata</taxon>
        <taxon>Euteleostomi</taxon>
        <taxon>Actinopterygii</taxon>
        <taxon>Neopterygii</taxon>
        <taxon>Teleostei</taxon>
        <taxon>Anguilliformes</taxon>
        <taxon>Anguillidae</taxon>
        <taxon>Anguilla</taxon>
    </lineage>
</organism>
<reference evidence="1" key="1">
    <citation type="submission" date="2014-11" db="EMBL/GenBank/DDBJ databases">
        <authorList>
            <person name="Amaro Gonzalez C."/>
        </authorList>
    </citation>
    <scope>NUCLEOTIDE SEQUENCE</scope>
</reference>
<sequence length="45" mass="5432">MVKNTYTYTSNRIMICIKLFIFKIWLKSCKKQVFFPINISISECH</sequence>
<name>A0A0E9UCC4_ANGAN</name>
<proteinExistence type="predicted"/>
<evidence type="ECO:0000313" key="1">
    <source>
        <dbReference type="EMBL" id="JAH62845.1"/>
    </source>
</evidence>
<accession>A0A0E9UCC4</accession>
<protein>
    <submittedName>
        <fullName evidence="1">Uncharacterized protein</fullName>
    </submittedName>
</protein>
<dbReference type="EMBL" id="GBXM01045732">
    <property type="protein sequence ID" value="JAH62845.1"/>
    <property type="molecule type" value="Transcribed_RNA"/>
</dbReference>